<dbReference type="GO" id="GO:0005634">
    <property type="term" value="C:nucleus"/>
    <property type="evidence" value="ECO:0007669"/>
    <property type="project" value="UniProtKB-SubCell"/>
</dbReference>
<dbReference type="GO" id="GO:0034599">
    <property type="term" value="P:cellular response to oxidative stress"/>
    <property type="evidence" value="ECO:0007669"/>
    <property type="project" value="InterPro"/>
</dbReference>
<keyword evidence="4" id="KW-0963">Cytoplasm</keyword>
<comment type="similarity">
    <text evidence="3">Belongs to the nitroreductase family.</text>
</comment>
<dbReference type="Pfam" id="PF00881">
    <property type="entry name" value="Nitroreductase"/>
    <property type="match status" value="1"/>
</dbReference>
<keyword evidence="9" id="KW-1185">Reference proteome</keyword>
<evidence type="ECO:0000313" key="8">
    <source>
        <dbReference type="EMBL" id="KAH7374587.1"/>
    </source>
</evidence>
<dbReference type="InterPro" id="IPR033877">
    <property type="entry name" value="Frm2/Hbn1"/>
</dbReference>
<keyword evidence="5" id="KW-0560">Oxidoreductase</keyword>
<dbReference type="OrthoDB" id="4846169at2759"/>
<protein>
    <submittedName>
        <fullName evidence="8">Nitroreductase-like protein</fullName>
    </submittedName>
</protein>
<feature type="domain" description="Nitroreductase" evidence="7">
    <location>
        <begin position="15"/>
        <end position="187"/>
    </location>
</feature>
<dbReference type="Gene3D" id="3.40.109.10">
    <property type="entry name" value="NADH Oxidase"/>
    <property type="match status" value="1"/>
</dbReference>
<evidence type="ECO:0000256" key="4">
    <source>
        <dbReference type="ARBA" id="ARBA00022490"/>
    </source>
</evidence>
<proteinExistence type="inferred from homology"/>
<evidence type="ECO:0000256" key="2">
    <source>
        <dbReference type="ARBA" id="ARBA00004496"/>
    </source>
</evidence>
<gene>
    <name evidence="8" type="ORF">B0T11DRAFT_344266</name>
</gene>
<evidence type="ECO:0000256" key="5">
    <source>
        <dbReference type="ARBA" id="ARBA00023002"/>
    </source>
</evidence>
<dbReference type="PANTHER" id="PTHR43035">
    <property type="entry name" value="FATTY ACID REPRESSION MUTANT PROTEIN 2-RELATED"/>
    <property type="match status" value="1"/>
</dbReference>
<evidence type="ECO:0000259" key="7">
    <source>
        <dbReference type="Pfam" id="PF00881"/>
    </source>
</evidence>
<dbReference type="AlphaFoldDB" id="A0A8K0TQF6"/>
<dbReference type="Proteomes" id="UP000813385">
    <property type="component" value="Unassembled WGS sequence"/>
</dbReference>
<evidence type="ECO:0000256" key="1">
    <source>
        <dbReference type="ARBA" id="ARBA00004123"/>
    </source>
</evidence>
<reference evidence="8" key="1">
    <citation type="journal article" date="2021" name="Nat. Commun.">
        <title>Genetic determinants of endophytism in the Arabidopsis root mycobiome.</title>
        <authorList>
            <person name="Mesny F."/>
            <person name="Miyauchi S."/>
            <person name="Thiergart T."/>
            <person name="Pickel B."/>
            <person name="Atanasova L."/>
            <person name="Karlsson M."/>
            <person name="Huettel B."/>
            <person name="Barry K.W."/>
            <person name="Haridas S."/>
            <person name="Chen C."/>
            <person name="Bauer D."/>
            <person name="Andreopoulos W."/>
            <person name="Pangilinan J."/>
            <person name="LaButti K."/>
            <person name="Riley R."/>
            <person name="Lipzen A."/>
            <person name="Clum A."/>
            <person name="Drula E."/>
            <person name="Henrissat B."/>
            <person name="Kohler A."/>
            <person name="Grigoriev I.V."/>
            <person name="Martin F.M."/>
            <person name="Hacquard S."/>
        </authorList>
    </citation>
    <scope>NUCLEOTIDE SEQUENCE</scope>
    <source>
        <strain evidence="8">MPI-CAGE-AT-0016</strain>
    </source>
</reference>
<organism evidence="8 9">
    <name type="scientific">Plectosphaerella cucumerina</name>
    <dbReference type="NCBI Taxonomy" id="40658"/>
    <lineage>
        <taxon>Eukaryota</taxon>
        <taxon>Fungi</taxon>
        <taxon>Dikarya</taxon>
        <taxon>Ascomycota</taxon>
        <taxon>Pezizomycotina</taxon>
        <taxon>Sordariomycetes</taxon>
        <taxon>Hypocreomycetidae</taxon>
        <taxon>Glomerellales</taxon>
        <taxon>Plectosphaerellaceae</taxon>
        <taxon>Plectosphaerella</taxon>
    </lineage>
</organism>
<sequence>MSPSITADQWLAAAKHRRSVYGLKDTSHVSDERIQEIISNVLSFTPSSYNTQPARITLVLGEKHKQLWDVVIETAEPILKGFGPGVWDAMGPRFQAFKNAYGSVLFWDSGDAIKSAQQTHQSAAHMFEQFADHASGMAQLLIWTALELEGFGANLQHMAAIPPVEAALKKFLQVPEDYSLKANMNFGEEAQPHPEVPTKLPLSETLVVVK</sequence>
<dbReference type="EMBL" id="JAGPXD010000001">
    <property type="protein sequence ID" value="KAH7374587.1"/>
    <property type="molecule type" value="Genomic_DNA"/>
</dbReference>
<dbReference type="SUPFAM" id="SSF55469">
    <property type="entry name" value="FMN-dependent nitroreductase-like"/>
    <property type="match status" value="1"/>
</dbReference>
<dbReference type="InterPro" id="IPR029479">
    <property type="entry name" value="Nitroreductase"/>
</dbReference>
<accession>A0A8K0TQF6</accession>
<dbReference type="GO" id="GO:0005737">
    <property type="term" value="C:cytoplasm"/>
    <property type="evidence" value="ECO:0007669"/>
    <property type="project" value="UniProtKB-SubCell"/>
</dbReference>
<comment type="caution">
    <text evidence="8">The sequence shown here is derived from an EMBL/GenBank/DDBJ whole genome shotgun (WGS) entry which is preliminary data.</text>
</comment>
<comment type="subcellular location">
    <subcellularLocation>
        <location evidence="2">Cytoplasm</location>
    </subcellularLocation>
    <subcellularLocation>
        <location evidence="1">Nucleus</location>
    </subcellularLocation>
</comment>
<evidence type="ECO:0000313" key="9">
    <source>
        <dbReference type="Proteomes" id="UP000813385"/>
    </source>
</evidence>
<dbReference type="PANTHER" id="PTHR43035:SF4">
    <property type="entry name" value="NITROREDUCTASE FAMILY PROTEIN (AFU_ORTHOLOGUE AFUA_3G03530)"/>
    <property type="match status" value="1"/>
</dbReference>
<dbReference type="FunFam" id="3.40.109.10:FF:000001">
    <property type="entry name" value="Nitroreductase family"/>
    <property type="match status" value="1"/>
</dbReference>
<dbReference type="InterPro" id="IPR000415">
    <property type="entry name" value="Nitroreductase-like"/>
</dbReference>
<evidence type="ECO:0000256" key="6">
    <source>
        <dbReference type="ARBA" id="ARBA00023242"/>
    </source>
</evidence>
<name>A0A8K0TQF6_9PEZI</name>
<evidence type="ECO:0000256" key="3">
    <source>
        <dbReference type="ARBA" id="ARBA00007118"/>
    </source>
</evidence>
<keyword evidence="6" id="KW-0539">Nucleus</keyword>
<dbReference type="GO" id="GO:0016491">
    <property type="term" value="F:oxidoreductase activity"/>
    <property type="evidence" value="ECO:0007669"/>
    <property type="project" value="UniProtKB-KW"/>
</dbReference>